<sequence length="1075" mass="116068">MRAKTSALWGRVTGQSSARDRSKSDAAPGPPPPSLLVPPPPVPPVPRPPTSPLPDVFSAPPPSPLSKPLPPIRTSLDEAQDDDVRFDDRSLVLVERERDRELDGTVRMPRAEALGHVKRRSQSLGELELPAPPRPGTADRQPADHHERQASTVLDSATFGFLSDFALGPSTPLDLRVPQTPPRAPPTPLSSAALSLSSAAHSHSHSPAPYSASTSASAASTSASAASSPRPPPIITVPSTPSSPPSSPAPIIPPRSSSLGTPPTTGRWAGQRAASATIRAPTTWGRAGPAQTTAARLWGAGQAGARAAFSSEPSLVAGPEDRAQPLSAVSQQDLRSRFEDPEAREAAGKCWEEDEEFVQKEKIAEWLGGVRPLNKAALRHYMDRFDFGGLRLDMAFRRFCAKLYLKAETQQVDRILEEFSRRYWECNPGSLFGSASVVHAVSYSLLLLNTDLHVAELSSRMSKGQFVRNTLATIRMQLRPERDRSTSDLTYEDDDAGLGATDTVKPRAKRSDSITSWNSITRDMLTGAGSSGQLAKSNDSAVSVAATSNAESKTPSTLVAPIVYDRNWESDMESLLKDMYNAIKNQQVLQNVPDARPSTGSGPPGTVGRNRSLRVQQPDRLTTLKRGSIRGIQSILGAQGGSPYGGASPLDGRASPAPSFATSANEALLGSTLSFMTPALGFASNLSHTIIREQQEDDERSGESAGTADTTISITDEELALLGPPWAKEGMLCRKQYNESAGKRARSKAWLDVFVVIQKGELSMFVFGGQADGPGAHAVVVGGGNWLENARPVGTLLLAHALAHALPPPGYNRQRPHCMVLTLASGAVYFFQAGTEELVNEWVQTCNYWAARQSKEPLAGGVSNMEYGWNRVADPLHADDESVRGVSVSASVPSQDFDAVSVRSGRSKFAQTVRGGASPWQDRTFVNEWKAPQPPAVASVHDEEAQLEALRRHVSAMTQELQEHNDLRTPMVALYAPRSANGAKALANWEKKSKWLLSEIVKYESYIDSLQAAMALRLKKRGEKALERALRDVREEEEEHATPVVERRGEEKEKERGDDVESEEGDVFVEAEEGP</sequence>
<comment type="caution">
    <text evidence="1">The sequence shown here is derived from an EMBL/GenBank/DDBJ whole genome shotgun (WGS) entry which is preliminary data.</text>
</comment>
<organism evidence="1 2">
    <name type="scientific">Vararia minispora EC-137</name>
    <dbReference type="NCBI Taxonomy" id="1314806"/>
    <lineage>
        <taxon>Eukaryota</taxon>
        <taxon>Fungi</taxon>
        <taxon>Dikarya</taxon>
        <taxon>Basidiomycota</taxon>
        <taxon>Agaricomycotina</taxon>
        <taxon>Agaricomycetes</taxon>
        <taxon>Russulales</taxon>
        <taxon>Lachnocladiaceae</taxon>
        <taxon>Vararia</taxon>
    </lineage>
</organism>
<gene>
    <name evidence="1" type="ORF">K488DRAFT_82603</name>
</gene>
<proteinExistence type="predicted"/>
<protein>
    <submittedName>
        <fullName evidence="1">Uncharacterized protein</fullName>
    </submittedName>
</protein>
<reference evidence="1" key="2">
    <citation type="journal article" date="2022" name="New Phytol.">
        <title>Evolutionary transition to the ectomycorrhizal habit in the genomes of a hyperdiverse lineage of mushroom-forming fungi.</title>
        <authorList>
            <person name="Looney B."/>
            <person name="Miyauchi S."/>
            <person name="Morin E."/>
            <person name="Drula E."/>
            <person name="Courty P.E."/>
            <person name="Kohler A."/>
            <person name="Kuo A."/>
            <person name="LaButti K."/>
            <person name="Pangilinan J."/>
            <person name="Lipzen A."/>
            <person name="Riley R."/>
            <person name="Andreopoulos W."/>
            <person name="He G."/>
            <person name="Johnson J."/>
            <person name="Nolan M."/>
            <person name="Tritt A."/>
            <person name="Barry K.W."/>
            <person name="Grigoriev I.V."/>
            <person name="Nagy L.G."/>
            <person name="Hibbett D."/>
            <person name="Henrissat B."/>
            <person name="Matheny P.B."/>
            <person name="Labbe J."/>
            <person name="Martin F.M."/>
        </authorList>
    </citation>
    <scope>NUCLEOTIDE SEQUENCE</scope>
    <source>
        <strain evidence="1">EC-137</strain>
    </source>
</reference>
<keyword evidence="2" id="KW-1185">Reference proteome</keyword>
<accession>A0ACB8QWF4</accession>
<dbReference type="EMBL" id="MU273478">
    <property type="protein sequence ID" value="KAI0035843.1"/>
    <property type="molecule type" value="Genomic_DNA"/>
</dbReference>
<dbReference type="Proteomes" id="UP000814128">
    <property type="component" value="Unassembled WGS sequence"/>
</dbReference>
<reference evidence="1" key="1">
    <citation type="submission" date="2021-02" db="EMBL/GenBank/DDBJ databases">
        <authorList>
            <consortium name="DOE Joint Genome Institute"/>
            <person name="Ahrendt S."/>
            <person name="Looney B.P."/>
            <person name="Miyauchi S."/>
            <person name="Morin E."/>
            <person name="Drula E."/>
            <person name="Courty P.E."/>
            <person name="Chicoki N."/>
            <person name="Fauchery L."/>
            <person name="Kohler A."/>
            <person name="Kuo A."/>
            <person name="Labutti K."/>
            <person name="Pangilinan J."/>
            <person name="Lipzen A."/>
            <person name="Riley R."/>
            <person name="Andreopoulos W."/>
            <person name="He G."/>
            <person name="Johnson J."/>
            <person name="Barry K.W."/>
            <person name="Grigoriev I.V."/>
            <person name="Nagy L."/>
            <person name="Hibbett D."/>
            <person name="Henrissat B."/>
            <person name="Matheny P.B."/>
            <person name="Labbe J."/>
            <person name="Martin F."/>
        </authorList>
    </citation>
    <scope>NUCLEOTIDE SEQUENCE</scope>
    <source>
        <strain evidence="1">EC-137</strain>
    </source>
</reference>
<evidence type="ECO:0000313" key="1">
    <source>
        <dbReference type="EMBL" id="KAI0035843.1"/>
    </source>
</evidence>
<evidence type="ECO:0000313" key="2">
    <source>
        <dbReference type="Proteomes" id="UP000814128"/>
    </source>
</evidence>
<name>A0ACB8QWF4_9AGAM</name>